<dbReference type="EMBL" id="JBAMMX010000010">
    <property type="protein sequence ID" value="KAK6932776.1"/>
    <property type="molecule type" value="Genomic_DNA"/>
</dbReference>
<name>A0AAN8ZC60_9MAGN</name>
<keyword evidence="3" id="KW-1185">Reference proteome</keyword>
<evidence type="ECO:0000313" key="2">
    <source>
        <dbReference type="EMBL" id="KAK6932776.1"/>
    </source>
</evidence>
<reference evidence="2 3" key="1">
    <citation type="submission" date="2023-12" db="EMBL/GenBank/DDBJ databases">
        <title>A high-quality genome assembly for Dillenia turbinata (Dilleniales).</title>
        <authorList>
            <person name="Chanderbali A."/>
        </authorList>
    </citation>
    <scope>NUCLEOTIDE SEQUENCE [LARGE SCALE GENOMIC DNA]</scope>
    <source>
        <strain evidence="2">LSX21</strain>
        <tissue evidence="2">Leaf</tissue>
    </source>
</reference>
<dbReference type="Proteomes" id="UP001370490">
    <property type="component" value="Unassembled WGS sequence"/>
</dbReference>
<evidence type="ECO:0000256" key="1">
    <source>
        <dbReference type="SAM" id="MobiDB-lite"/>
    </source>
</evidence>
<protein>
    <submittedName>
        <fullName evidence="2">Uncharacterized protein</fullName>
    </submittedName>
</protein>
<sequence>MHVYGFNVEVEGAPPDIVCRWAPKVKATVLRHLIPSQKIFQSRYSNSVPFVGCEDCLCISESPGFQFGLKKTSHLTVSDMYPGSSDVACLSRYMLFAVDDFDSTLDAVIFVVAFEDSVMDSFYSGASENGSDIWFSGFGRKMQSLLHSSHCPDGAAFPGENSRESSSTSNTSPLEIDTGSGKSKKSPREMNITVRNLPWAYASGDLAPSCLIGFFAVAHQSDMLLYLIKEKQRGKFSLLEWSGVHGKLKPYHFC</sequence>
<organism evidence="2 3">
    <name type="scientific">Dillenia turbinata</name>
    <dbReference type="NCBI Taxonomy" id="194707"/>
    <lineage>
        <taxon>Eukaryota</taxon>
        <taxon>Viridiplantae</taxon>
        <taxon>Streptophyta</taxon>
        <taxon>Embryophyta</taxon>
        <taxon>Tracheophyta</taxon>
        <taxon>Spermatophyta</taxon>
        <taxon>Magnoliopsida</taxon>
        <taxon>eudicotyledons</taxon>
        <taxon>Gunneridae</taxon>
        <taxon>Pentapetalae</taxon>
        <taxon>Dilleniales</taxon>
        <taxon>Dilleniaceae</taxon>
        <taxon>Dillenia</taxon>
    </lineage>
</organism>
<dbReference type="AlphaFoldDB" id="A0AAN8ZC60"/>
<evidence type="ECO:0000313" key="3">
    <source>
        <dbReference type="Proteomes" id="UP001370490"/>
    </source>
</evidence>
<accession>A0AAN8ZC60</accession>
<comment type="caution">
    <text evidence="2">The sequence shown here is derived from an EMBL/GenBank/DDBJ whole genome shotgun (WGS) entry which is preliminary data.</text>
</comment>
<gene>
    <name evidence="2" type="ORF">RJ641_002400</name>
</gene>
<feature type="region of interest" description="Disordered" evidence="1">
    <location>
        <begin position="157"/>
        <end position="188"/>
    </location>
</feature>
<proteinExistence type="predicted"/>